<evidence type="ECO:0000313" key="1">
    <source>
        <dbReference type="EMBL" id="BAM01351.1"/>
    </source>
</evidence>
<gene>
    <name evidence="1" type="ordered locus">CLDAP_33110</name>
</gene>
<dbReference type="Gene3D" id="3.30.70.2220">
    <property type="entry name" value="CRISPR-Cas system, Cmr2 subunit, D1 domain, cysteine cluster"/>
    <property type="match status" value="1"/>
</dbReference>
<proteinExistence type="predicted"/>
<dbReference type="InterPro" id="IPR038242">
    <property type="entry name" value="Cmr2_N"/>
</dbReference>
<dbReference type="HOGENOM" id="CLU_3341481_0_0_0"/>
<reference evidence="1 2" key="1">
    <citation type="submission" date="2012-02" db="EMBL/GenBank/DDBJ databases">
        <title>Complete genome sequence of Caldilinea aerophila DSM 14535 (= NBRC 102666).</title>
        <authorList>
            <person name="Oguchi A."/>
            <person name="Hosoyama A."/>
            <person name="Sekine M."/>
            <person name="Fukai R."/>
            <person name="Kato Y."/>
            <person name="Nakamura S."/>
            <person name="Hanada S."/>
            <person name="Yamazaki S."/>
            <person name="Fujita N."/>
        </authorList>
    </citation>
    <scope>NUCLEOTIDE SEQUENCE [LARGE SCALE GENOMIC DNA]</scope>
    <source>
        <strain evidence="2">DSM 14535 / JCM 11387 / NBRC 104270 / STL-6-O1</strain>
    </source>
</reference>
<organism evidence="1 2">
    <name type="scientific">Caldilinea aerophila (strain DSM 14535 / JCM 11387 / NBRC 104270 / STL-6-O1)</name>
    <dbReference type="NCBI Taxonomy" id="926550"/>
    <lineage>
        <taxon>Bacteria</taxon>
        <taxon>Bacillati</taxon>
        <taxon>Chloroflexota</taxon>
        <taxon>Caldilineae</taxon>
        <taxon>Caldilineales</taxon>
        <taxon>Caldilineaceae</taxon>
        <taxon>Caldilinea</taxon>
    </lineage>
</organism>
<dbReference type="EMBL" id="AP012337">
    <property type="protein sequence ID" value="BAM01351.1"/>
    <property type="molecule type" value="Genomic_DNA"/>
</dbReference>
<keyword evidence="2" id="KW-1185">Reference proteome</keyword>
<dbReference type="KEGG" id="cap:CLDAP_33110"/>
<name>I0I7W3_CALAS</name>
<accession>I0I7W3</accession>
<dbReference type="AlphaFoldDB" id="I0I7W3"/>
<dbReference type="Proteomes" id="UP000007880">
    <property type="component" value="Chromosome"/>
</dbReference>
<evidence type="ECO:0000313" key="2">
    <source>
        <dbReference type="Proteomes" id="UP000007880"/>
    </source>
</evidence>
<protein>
    <submittedName>
        <fullName evidence="1">Uncharacterized protein</fullName>
    </submittedName>
</protein>
<sequence>MEHMTDAVLIFTFGPVQSFIAEARRAANCHPTTEVIP</sequence>